<comment type="caution">
    <text evidence="1">The sequence shown here is derived from an EMBL/GenBank/DDBJ whole genome shotgun (WGS) entry which is preliminary data.</text>
</comment>
<dbReference type="Proteomes" id="UP001501407">
    <property type="component" value="Unassembled WGS sequence"/>
</dbReference>
<dbReference type="EMBL" id="BAABKZ010000002">
    <property type="protein sequence ID" value="GAA5092242.1"/>
    <property type="molecule type" value="Genomic_DNA"/>
</dbReference>
<keyword evidence="2" id="KW-1185">Reference proteome</keyword>
<evidence type="ECO:0008006" key="3">
    <source>
        <dbReference type="Google" id="ProtNLM"/>
    </source>
</evidence>
<gene>
    <name evidence="1" type="ORF">GCM10025760_20610</name>
</gene>
<dbReference type="RefSeq" id="WP_194414772.1">
    <property type="nucleotide sequence ID" value="NZ_BAABKZ010000002.1"/>
</dbReference>
<accession>A0ABP9MBW8</accession>
<evidence type="ECO:0000313" key="1">
    <source>
        <dbReference type="EMBL" id="GAA5092242.1"/>
    </source>
</evidence>
<dbReference type="InterPro" id="IPR029032">
    <property type="entry name" value="AhpD-like"/>
</dbReference>
<reference evidence="2" key="1">
    <citation type="journal article" date="2019" name="Int. J. Syst. Evol. Microbiol.">
        <title>The Global Catalogue of Microorganisms (GCM) 10K type strain sequencing project: providing services to taxonomists for standard genome sequencing and annotation.</title>
        <authorList>
            <consortium name="The Broad Institute Genomics Platform"/>
            <consortium name="The Broad Institute Genome Sequencing Center for Infectious Disease"/>
            <person name="Wu L."/>
            <person name="Ma J."/>
        </authorList>
    </citation>
    <scope>NUCLEOTIDE SEQUENCE [LARGE SCALE GENOMIC DNA]</scope>
    <source>
        <strain evidence="2">JCM 18959</strain>
    </source>
</reference>
<evidence type="ECO:0000313" key="2">
    <source>
        <dbReference type="Proteomes" id="UP001501407"/>
    </source>
</evidence>
<name>A0ABP9MBW8_9MICO</name>
<protein>
    <recommendedName>
        <fullName evidence="3">Carboxymuconolactone decarboxylase family protein</fullName>
    </recommendedName>
</protein>
<dbReference type="PANTHER" id="PTHR34846:SF11">
    <property type="entry name" value="4-CARBOXYMUCONOLACTONE DECARBOXYLASE FAMILY PROTEIN (AFU_ORTHOLOGUE AFUA_6G11590)"/>
    <property type="match status" value="1"/>
</dbReference>
<dbReference type="PANTHER" id="PTHR34846">
    <property type="entry name" value="4-CARBOXYMUCONOLACTONE DECARBOXYLASE FAMILY PROTEIN (AFU_ORTHOLOGUE AFUA_6G11590)"/>
    <property type="match status" value="1"/>
</dbReference>
<organism evidence="1 2">
    <name type="scientific">Microbacterium yannicii</name>
    <dbReference type="NCBI Taxonomy" id="671622"/>
    <lineage>
        <taxon>Bacteria</taxon>
        <taxon>Bacillati</taxon>
        <taxon>Actinomycetota</taxon>
        <taxon>Actinomycetes</taxon>
        <taxon>Micrococcales</taxon>
        <taxon>Microbacteriaceae</taxon>
        <taxon>Microbacterium</taxon>
    </lineage>
</organism>
<proteinExistence type="predicted"/>
<sequence>MFVERRRRIEPIVDPSLDSYRLPDGRPLDLFGVVAHSPAAFADLKGATARVLHATELPPRLRELLILRILHNYDAVAEWQVHLQLFAAAADISASDLTAVRSSQKMLPGVEGAMLELADAVSGRGAVDDDLWRRIHDAVGTRGAVEAVFVGAQYVKVALMNNVLHVEPPLPPG</sequence>
<dbReference type="SUPFAM" id="SSF69118">
    <property type="entry name" value="AhpD-like"/>
    <property type="match status" value="1"/>
</dbReference>
<dbReference type="Gene3D" id="1.20.1290.10">
    <property type="entry name" value="AhpD-like"/>
    <property type="match status" value="1"/>
</dbReference>